<organism evidence="2 3">
    <name type="scientific">Falsiporphyromonas endometrii</name>
    <dbReference type="NCBI Taxonomy" id="1387297"/>
    <lineage>
        <taxon>Bacteria</taxon>
        <taxon>Pseudomonadati</taxon>
        <taxon>Bacteroidota</taxon>
        <taxon>Bacteroidia</taxon>
        <taxon>Bacteroidales</taxon>
        <taxon>Porphyromonadaceae</taxon>
        <taxon>Falsiporphyromonas</taxon>
    </lineage>
</organism>
<keyword evidence="1" id="KW-0732">Signal</keyword>
<sequence>MMKRKSILTTLLLIGCLFTASAQFGAYRKGFELGGSFGMNSGNGNIYTLSMINGANVSPYVFLGTGVGIGLFTSSSTSNSDDSYSKSEEVMPIPVFGVLQVNFGEPQKNVRPFIRLDGGYTFNASSNGGTKFGFMLNPQLGVQFTTGYLGVYASVGFNMQNHEYQIIRVNGPQYKDSEYLKAISLKVGLQF</sequence>
<name>A0ABV9K8C2_9PORP</name>
<protein>
    <recommendedName>
        <fullName evidence="4">Outer membrane protein beta-barrel domain-containing protein</fullName>
    </recommendedName>
</protein>
<keyword evidence="3" id="KW-1185">Reference proteome</keyword>
<evidence type="ECO:0000256" key="1">
    <source>
        <dbReference type="SAM" id="SignalP"/>
    </source>
</evidence>
<gene>
    <name evidence="2" type="ORF">ACFO3G_06745</name>
</gene>
<comment type="caution">
    <text evidence="2">The sequence shown here is derived from an EMBL/GenBank/DDBJ whole genome shotgun (WGS) entry which is preliminary data.</text>
</comment>
<reference evidence="3" key="1">
    <citation type="journal article" date="2019" name="Int. J. Syst. Evol. Microbiol.">
        <title>The Global Catalogue of Microorganisms (GCM) 10K type strain sequencing project: providing services to taxonomists for standard genome sequencing and annotation.</title>
        <authorList>
            <consortium name="The Broad Institute Genomics Platform"/>
            <consortium name="The Broad Institute Genome Sequencing Center for Infectious Disease"/>
            <person name="Wu L."/>
            <person name="Ma J."/>
        </authorList>
    </citation>
    <scope>NUCLEOTIDE SEQUENCE [LARGE SCALE GENOMIC DNA]</scope>
    <source>
        <strain evidence="3">CGMCC 4.7357</strain>
    </source>
</reference>
<dbReference type="RefSeq" id="WP_380079217.1">
    <property type="nucleotide sequence ID" value="NZ_JBHSGO010000189.1"/>
</dbReference>
<feature type="signal peptide" evidence="1">
    <location>
        <begin position="1"/>
        <end position="22"/>
    </location>
</feature>
<evidence type="ECO:0000313" key="3">
    <source>
        <dbReference type="Proteomes" id="UP001596020"/>
    </source>
</evidence>
<evidence type="ECO:0000313" key="2">
    <source>
        <dbReference type="EMBL" id="MFC4666292.1"/>
    </source>
</evidence>
<feature type="chain" id="PRO_5047421317" description="Outer membrane protein beta-barrel domain-containing protein" evidence="1">
    <location>
        <begin position="23"/>
        <end position="191"/>
    </location>
</feature>
<dbReference type="PROSITE" id="PS51257">
    <property type="entry name" value="PROKAR_LIPOPROTEIN"/>
    <property type="match status" value="1"/>
</dbReference>
<dbReference type="Proteomes" id="UP001596020">
    <property type="component" value="Unassembled WGS sequence"/>
</dbReference>
<dbReference type="EMBL" id="JBHSGO010000189">
    <property type="protein sequence ID" value="MFC4666292.1"/>
    <property type="molecule type" value="Genomic_DNA"/>
</dbReference>
<proteinExistence type="predicted"/>
<evidence type="ECO:0008006" key="4">
    <source>
        <dbReference type="Google" id="ProtNLM"/>
    </source>
</evidence>
<accession>A0ABV9K8C2</accession>